<dbReference type="Pfam" id="PF02424">
    <property type="entry name" value="ApbE"/>
    <property type="match status" value="1"/>
</dbReference>
<dbReference type="GO" id="GO:0046872">
    <property type="term" value="F:metal ion binding"/>
    <property type="evidence" value="ECO:0007669"/>
    <property type="project" value="UniProtKB-KW"/>
</dbReference>
<dbReference type="Proteomes" id="UP000014962">
    <property type="component" value="Unassembled WGS sequence"/>
</dbReference>
<dbReference type="AlphaFoldDB" id="S7VSG9"/>
<keyword evidence="4" id="KW-0285">Flavoprotein</keyword>
<dbReference type="Gene3D" id="3.10.520.10">
    <property type="entry name" value="ApbE-like domains"/>
    <property type="match status" value="1"/>
</dbReference>
<comment type="catalytic activity">
    <reaction evidence="10">
        <text>L-threonyl-[protein] + FAD = FMN-L-threonyl-[protein] + AMP + H(+)</text>
        <dbReference type="Rhea" id="RHEA:36847"/>
        <dbReference type="Rhea" id="RHEA-COMP:11060"/>
        <dbReference type="Rhea" id="RHEA-COMP:11061"/>
        <dbReference type="ChEBI" id="CHEBI:15378"/>
        <dbReference type="ChEBI" id="CHEBI:30013"/>
        <dbReference type="ChEBI" id="CHEBI:57692"/>
        <dbReference type="ChEBI" id="CHEBI:74257"/>
        <dbReference type="ChEBI" id="CHEBI:456215"/>
        <dbReference type="EC" id="2.7.1.180"/>
    </reaction>
</comment>
<gene>
    <name evidence="11" type="ORF">ADIWIN_1966</name>
</gene>
<keyword evidence="5" id="KW-0808">Transferase</keyword>
<dbReference type="InterPro" id="IPR024932">
    <property type="entry name" value="ApbE"/>
</dbReference>
<dbReference type="PANTHER" id="PTHR30040">
    <property type="entry name" value="THIAMINE BIOSYNTHESIS LIPOPROTEIN APBE"/>
    <property type="match status" value="1"/>
</dbReference>
<dbReference type="eggNOG" id="COG1477">
    <property type="taxonomic scope" value="Bacteria"/>
</dbReference>
<evidence type="ECO:0000256" key="8">
    <source>
        <dbReference type="ARBA" id="ARBA00022842"/>
    </source>
</evidence>
<evidence type="ECO:0000256" key="6">
    <source>
        <dbReference type="ARBA" id="ARBA00022723"/>
    </source>
</evidence>
<keyword evidence="7" id="KW-0274">FAD</keyword>
<comment type="caution">
    <text evidence="11">The sequence shown here is derived from an EMBL/GenBank/DDBJ whole genome shotgun (WGS) entry which is preliminary data.</text>
</comment>
<evidence type="ECO:0000313" key="12">
    <source>
        <dbReference type="Proteomes" id="UP000014962"/>
    </source>
</evidence>
<dbReference type="OrthoDB" id="9778595at2"/>
<dbReference type="SUPFAM" id="SSF143631">
    <property type="entry name" value="ApbE-like"/>
    <property type="match status" value="1"/>
</dbReference>
<dbReference type="EMBL" id="ATMR01000095">
    <property type="protein sequence ID" value="EPR73185.1"/>
    <property type="molecule type" value="Genomic_DNA"/>
</dbReference>
<accession>S7VSG9</accession>
<dbReference type="EC" id="2.7.1.180" evidence="2"/>
<evidence type="ECO:0000256" key="5">
    <source>
        <dbReference type="ARBA" id="ARBA00022679"/>
    </source>
</evidence>
<keyword evidence="12" id="KW-1185">Reference proteome</keyword>
<reference evidence="11 12" key="1">
    <citation type="journal article" date="2013" name="Genome Announc.">
        <title>Draft Genome Sequence of Winogradskyella psychrotolerans RS-3T, Isolated from the Marine Transect of Kongsfjorden, Ny-Alesund, Svalbard, Arctic Ocean.</title>
        <authorList>
            <person name="Kumar Pinnaka A."/>
            <person name="Ara S."/>
            <person name="Singh A."/>
            <person name="Shivaji S."/>
        </authorList>
    </citation>
    <scope>NUCLEOTIDE SEQUENCE [LARGE SCALE GENOMIC DNA]</scope>
    <source>
        <strain evidence="11 12">RS-3</strain>
    </source>
</reference>
<evidence type="ECO:0000313" key="11">
    <source>
        <dbReference type="EMBL" id="EPR73185.1"/>
    </source>
</evidence>
<evidence type="ECO:0000256" key="7">
    <source>
        <dbReference type="ARBA" id="ARBA00022827"/>
    </source>
</evidence>
<evidence type="ECO:0000256" key="9">
    <source>
        <dbReference type="ARBA" id="ARBA00031306"/>
    </source>
</evidence>
<dbReference type="GO" id="GO:0016740">
    <property type="term" value="F:transferase activity"/>
    <property type="evidence" value="ECO:0007669"/>
    <property type="project" value="UniProtKB-KW"/>
</dbReference>
<dbReference type="PANTHER" id="PTHR30040:SF2">
    <property type="entry name" value="FAD:PROTEIN FMN TRANSFERASE"/>
    <property type="match status" value="1"/>
</dbReference>
<evidence type="ECO:0000256" key="3">
    <source>
        <dbReference type="ARBA" id="ARBA00016337"/>
    </source>
</evidence>
<evidence type="ECO:0000256" key="10">
    <source>
        <dbReference type="ARBA" id="ARBA00048540"/>
    </source>
</evidence>
<dbReference type="InterPro" id="IPR003374">
    <property type="entry name" value="ApbE-like_sf"/>
</dbReference>
<comment type="cofactor">
    <cofactor evidence="1">
        <name>Mg(2+)</name>
        <dbReference type="ChEBI" id="CHEBI:18420"/>
    </cofactor>
</comment>
<dbReference type="STRING" id="641526.ADIWIN_1966"/>
<name>S7VSG9_9FLAO</name>
<sequence length="127" mass="14825">MLLIAVFTTVNLYADKFTYNEKKLGGDFKLIFYTSEKKNADLIANQTYLFVDSLNLIFSNYLKKSDISLLNRKRKLKNASSQLIALLKLSQQAHKNTNGYFDISIKPLIDFWDKAEKTRGFLQRIRY</sequence>
<evidence type="ECO:0000256" key="2">
    <source>
        <dbReference type="ARBA" id="ARBA00011955"/>
    </source>
</evidence>
<keyword evidence="11" id="KW-0449">Lipoprotein</keyword>
<keyword evidence="8" id="KW-0460">Magnesium</keyword>
<proteinExistence type="predicted"/>
<organism evidence="11 12">
    <name type="scientific">Winogradskyella psychrotolerans RS-3</name>
    <dbReference type="NCBI Taxonomy" id="641526"/>
    <lineage>
        <taxon>Bacteria</taxon>
        <taxon>Pseudomonadati</taxon>
        <taxon>Bacteroidota</taxon>
        <taxon>Flavobacteriia</taxon>
        <taxon>Flavobacteriales</taxon>
        <taxon>Flavobacteriaceae</taxon>
        <taxon>Winogradskyella</taxon>
    </lineage>
</organism>
<protein>
    <recommendedName>
        <fullName evidence="3">FAD:protein FMN transferase</fullName>
        <ecNumber evidence="2">2.7.1.180</ecNumber>
    </recommendedName>
    <alternativeName>
        <fullName evidence="9">Flavin transferase</fullName>
    </alternativeName>
</protein>
<evidence type="ECO:0000256" key="1">
    <source>
        <dbReference type="ARBA" id="ARBA00001946"/>
    </source>
</evidence>
<keyword evidence="6" id="KW-0479">Metal-binding</keyword>
<evidence type="ECO:0000256" key="4">
    <source>
        <dbReference type="ARBA" id="ARBA00022630"/>
    </source>
</evidence>